<protein>
    <submittedName>
        <fullName evidence="2">Lipocalin-like domain-containing protein</fullName>
    </submittedName>
</protein>
<evidence type="ECO:0000259" key="1">
    <source>
        <dbReference type="Pfam" id="PF13924"/>
    </source>
</evidence>
<dbReference type="AlphaFoldDB" id="A0A6A5YN96"/>
<dbReference type="Pfam" id="PF13924">
    <property type="entry name" value="Lipocalin_5"/>
    <property type="match status" value="1"/>
</dbReference>
<dbReference type="Proteomes" id="UP000799770">
    <property type="component" value="Unassembled WGS sequence"/>
</dbReference>
<evidence type="ECO:0000313" key="3">
    <source>
        <dbReference type="Proteomes" id="UP000799770"/>
    </source>
</evidence>
<accession>A0A6A5YN96</accession>
<sequence>MYSNSSILSVLYGTWQLINITQLTNGTLQNSTASGVGTQPAGLLQYLSNGYMSANLMATEPSLRPADIDWPRKTNDSDADWSLVGMYTLSYAGKFSLNVLESATKGQMFHGPMTMANVPKWVGSTQTRNFTFWEGEAEKVGGQGRVRSKGAIGDKGTVLQIGNEKCFLCGLWWVKIS</sequence>
<feature type="domain" description="Lipocalin-like" evidence="1">
    <location>
        <begin position="12"/>
        <end position="136"/>
    </location>
</feature>
<dbReference type="OrthoDB" id="3904217at2759"/>
<reference evidence="2" key="1">
    <citation type="journal article" date="2020" name="Stud. Mycol.">
        <title>101 Dothideomycetes genomes: a test case for predicting lifestyles and emergence of pathogens.</title>
        <authorList>
            <person name="Haridas S."/>
            <person name="Albert R."/>
            <person name="Binder M."/>
            <person name="Bloem J."/>
            <person name="Labutti K."/>
            <person name="Salamov A."/>
            <person name="Andreopoulos B."/>
            <person name="Baker S."/>
            <person name="Barry K."/>
            <person name="Bills G."/>
            <person name="Bluhm B."/>
            <person name="Cannon C."/>
            <person name="Castanera R."/>
            <person name="Culley D."/>
            <person name="Daum C."/>
            <person name="Ezra D."/>
            <person name="Gonzalez J."/>
            <person name="Henrissat B."/>
            <person name="Kuo A."/>
            <person name="Liang C."/>
            <person name="Lipzen A."/>
            <person name="Lutzoni F."/>
            <person name="Magnuson J."/>
            <person name="Mondo S."/>
            <person name="Nolan M."/>
            <person name="Ohm R."/>
            <person name="Pangilinan J."/>
            <person name="Park H.-J."/>
            <person name="Ramirez L."/>
            <person name="Alfaro M."/>
            <person name="Sun H."/>
            <person name="Tritt A."/>
            <person name="Yoshinaga Y."/>
            <person name="Zwiers L.-H."/>
            <person name="Turgeon B."/>
            <person name="Goodwin S."/>
            <person name="Spatafora J."/>
            <person name="Crous P."/>
            <person name="Grigoriev I."/>
        </authorList>
    </citation>
    <scope>NUCLEOTIDE SEQUENCE</scope>
    <source>
        <strain evidence="2">CBS 627.86</strain>
    </source>
</reference>
<evidence type="ECO:0000313" key="2">
    <source>
        <dbReference type="EMBL" id="KAF2108626.1"/>
    </source>
</evidence>
<name>A0A6A5YN96_9PLEO</name>
<gene>
    <name evidence="2" type="ORF">BDV96DRAFT_256081</name>
</gene>
<proteinExistence type="predicted"/>
<dbReference type="InterPro" id="IPR024311">
    <property type="entry name" value="Lipocalin-like"/>
</dbReference>
<keyword evidence="3" id="KW-1185">Reference proteome</keyword>
<dbReference type="EMBL" id="ML977346">
    <property type="protein sequence ID" value="KAF2108626.1"/>
    <property type="molecule type" value="Genomic_DNA"/>
</dbReference>
<organism evidence="2 3">
    <name type="scientific">Lophiotrema nucula</name>
    <dbReference type="NCBI Taxonomy" id="690887"/>
    <lineage>
        <taxon>Eukaryota</taxon>
        <taxon>Fungi</taxon>
        <taxon>Dikarya</taxon>
        <taxon>Ascomycota</taxon>
        <taxon>Pezizomycotina</taxon>
        <taxon>Dothideomycetes</taxon>
        <taxon>Pleosporomycetidae</taxon>
        <taxon>Pleosporales</taxon>
        <taxon>Lophiotremataceae</taxon>
        <taxon>Lophiotrema</taxon>
    </lineage>
</organism>